<feature type="region of interest" description="Disordered" evidence="1">
    <location>
        <begin position="60"/>
        <end position="92"/>
    </location>
</feature>
<sequence>MAESTGTRCPQLSTLTVGGGRFTAVVRTAGGLVALDIEHLGLLQDRTGMQGLRGWDVYDGVGTHPAASSHASPSSQLGTQPAGAGRVRPRLP</sequence>
<dbReference type="EMBL" id="JAFLRJ010000162">
    <property type="protein sequence ID" value="MBO0513729.1"/>
    <property type="molecule type" value="Genomic_DNA"/>
</dbReference>
<evidence type="ECO:0000256" key="1">
    <source>
        <dbReference type="SAM" id="MobiDB-lite"/>
    </source>
</evidence>
<dbReference type="Proteomes" id="UP000664167">
    <property type="component" value="Unassembled WGS sequence"/>
</dbReference>
<dbReference type="AlphaFoldDB" id="A0A939F8T3"/>
<name>A0A939F8T3_9ACTN</name>
<reference evidence="2" key="1">
    <citation type="submission" date="2021-03" db="EMBL/GenBank/DDBJ databases">
        <title>Streptomyces poriferae sp. nov., a novel marine sponge-derived Actinobacteria species with anti-MRSA activity.</title>
        <authorList>
            <person name="Sandoval-Powers M."/>
            <person name="Kralova S."/>
            <person name="Nguyen G.-S."/>
            <person name="Fawwal D."/>
            <person name="Degnes K."/>
            <person name="Klinkenberg G."/>
            <person name="Sletta H."/>
            <person name="Wentzel A."/>
            <person name="Liles M.R."/>
        </authorList>
    </citation>
    <scope>NUCLEOTIDE SEQUENCE</scope>
    <source>
        <strain evidence="2">DSM 41794</strain>
    </source>
</reference>
<evidence type="ECO:0000313" key="3">
    <source>
        <dbReference type="Proteomes" id="UP000664167"/>
    </source>
</evidence>
<gene>
    <name evidence="2" type="ORF">J0695_18240</name>
</gene>
<comment type="caution">
    <text evidence="2">The sequence shown here is derived from an EMBL/GenBank/DDBJ whole genome shotgun (WGS) entry which is preliminary data.</text>
</comment>
<keyword evidence="3" id="KW-1185">Reference proteome</keyword>
<organism evidence="2 3">
    <name type="scientific">Streptomyces beijiangensis</name>
    <dbReference type="NCBI Taxonomy" id="163361"/>
    <lineage>
        <taxon>Bacteria</taxon>
        <taxon>Bacillati</taxon>
        <taxon>Actinomycetota</taxon>
        <taxon>Actinomycetes</taxon>
        <taxon>Kitasatosporales</taxon>
        <taxon>Streptomycetaceae</taxon>
        <taxon>Streptomyces</taxon>
    </lineage>
</organism>
<proteinExistence type="predicted"/>
<accession>A0A939F8T3</accession>
<protein>
    <submittedName>
        <fullName evidence="2">Uncharacterized protein</fullName>
    </submittedName>
</protein>
<evidence type="ECO:0000313" key="2">
    <source>
        <dbReference type="EMBL" id="MBO0513729.1"/>
    </source>
</evidence>
<dbReference type="RefSeq" id="WP_206963149.1">
    <property type="nucleotide sequence ID" value="NZ_BAAAJJ010000020.1"/>
</dbReference>
<feature type="compositionally biased region" description="Low complexity" evidence="1">
    <location>
        <begin position="64"/>
        <end position="75"/>
    </location>
</feature>